<dbReference type="Proteomes" id="UP001333110">
    <property type="component" value="Unassembled WGS sequence"/>
</dbReference>
<keyword evidence="17" id="KW-0829">Tyrosine-protein kinase</keyword>
<evidence type="ECO:0000256" key="2">
    <source>
        <dbReference type="ARBA" id="ARBA00004123"/>
    </source>
</evidence>
<dbReference type="Gene3D" id="3.30.200.20">
    <property type="entry name" value="Phosphorylase Kinase, domain 1"/>
    <property type="match status" value="1"/>
</dbReference>
<evidence type="ECO:0000256" key="20">
    <source>
        <dbReference type="ARBA" id="ARBA00038999"/>
    </source>
</evidence>
<feature type="region of interest" description="Disordered" evidence="29">
    <location>
        <begin position="132"/>
        <end position="151"/>
    </location>
</feature>
<evidence type="ECO:0000256" key="23">
    <source>
        <dbReference type="ARBA" id="ARBA00051693"/>
    </source>
</evidence>
<keyword evidence="16 28" id="KW-0175">Coiled coil</keyword>
<keyword evidence="18" id="KW-0539">Nucleus</keyword>
<dbReference type="InterPro" id="IPR052468">
    <property type="entry name" value="Dual_spec_MAPK_kinase"/>
</dbReference>
<gene>
    <name evidence="31" type="ORF">QYF61_021484</name>
</gene>
<evidence type="ECO:0000313" key="31">
    <source>
        <dbReference type="EMBL" id="KAK4805920.1"/>
    </source>
</evidence>
<evidence type="ECO:0000256" key="24">
    <source>
        <dbReference type="ARBA" id="ARBA00073834"/>
    </source>
</evidence>
<organism evidence="31 32">
    <name type="scientific">Mycteria americana</name>
    <name type="common">Wood stork</name>
    <dbReference type="NCBI Taxonomy" id="33587"/>
    <lineage>
        <taxon>Eukaryota</taxon>
        <taxon>Metazoa</taxon>
        <taxon>Chordata</taxon>
        <taxon>Craniata</taxon>
        <taxon>Vertebrata</taxon>
        <taxon>Euteleostomi</taxon>
        <taxon>Archelosauria</taxon>
        <taxon>Archosauria</taxon>
        <taxon>Dinosauria</taxon>
        <taxon>Saurischia</taxon>
        <taxon>Theropoda</taxon>
        <taxon>Coelurosauria</taxon>
        <taxon>Aves</taxon>
        <taxon>Neognathae</taxon>
        <taxon>Neoaves</taxon>
        <taxon>Aequornithes</taxon>
        <taxon>Ciconiiformes</taxon>
        <taxon>Ciconiidae</taxon>
        <taxon>Mycteria</taxon>
    </lineage>
</organism>
<comment type="catalytic activity">
    <reaction evidence="21">
        <text>L-seryl-[protein] + ATP = O-phospho-L-seryl-[protein] + ADP + H(+)</text>
        <dbReference type="Rhea" id="RHEA:17989"/>
        <dbReference type="Rhea" id="RHEA-COMP:9863"/>
        <dbReference type="Rhea" id="RHEA-COMP:11604"/>
        <dbReference type="ChEBI" id="CHEBI:15378"/>
        <dbReference type="ChEBI" id="CHEBI:29999"/>
        <dbReference type="ChEBI" id="CHEBI:30616"/>
        <dbReference type="ChEBI" id="CHEBI:83421"/>
        <dbReference type="ChEBI" id="CHEBI:456216"/>
        <dbReference type="EC" id="2.7.12.2"/>
    </reaction>
</comment>
<evidence type="ECO:0000256" key="13">
    <source>
        <dbReference type="ARBA" id="ARBA00022842"/>
    </source>
</evidence>
<evidence type="ECO:0000313" key="32">
    <source>
        <dbReference type="Proteomes" id="UP001333110"/>
    </source>
</evidence>
<evidence type="ECO:0000256" key="27">
    <source>
        <dbReference type="ARBA" id="ARBA00083185"/>
    </source>
</evidence>
<keyword evidence="32" id="KW-1185">Reference proteome</keyword>
<evidence type="ECO:0000256" key="14">
    <source>
        <dbReference type="ARBA" id="ARBA00022990"/>
    </source>
</evidence>
<dbReference type="GO" id="GO:0019899">
    <property type="term" value="F:enzyme binding"/>
    <property type="evidence" value="ECO:0007669"/>
    <property type="project" value="UniProtKB-ARBA"/>
</dbReference>
<evidence type="ECO:0000256" key="3">
    <source>
        <dbReference type="ARBA" id="ARBA00004496"/>
    </source>
</evidence>
<evidence type="ECO:0000256" key="16">
    <source>
        <dbReference type="ARBA" id="ARBA00023054"/>
    </source>
</evidence>
<keyword evidence="10" id="KW-0547">Nucleotide-binding</keyword>
<dbReference type="GO" id="GO:0005634">
    <property type="term" value="C:nucleus"/>
    <property type="evidence" value="ECO:0007669"/>
    <property type="project" value="UniProtKB-SubCell"/>
</dbReference>
<feature type="compositionally biased region" description="Pro residues" evidence="29">
    <location>
        <begin position="589"/>
        <end position="600"/>
    </location>
</feature>
<evidence type="ECO:0000256" key="25">
    <source>
        <dbReference type="ARBA" id="ARBA00077430"/>
    </source>
</evidence>
<evidence type="ECO:0000256" key="17">
    <source>
        <dbReference type="ARBA" id="ARBA00023137"/>
    </source>
</evidence>
<proteinExistence type="inferred from homology"/>
<evidence type="ECO:0000256" key="29">
    <source>
        <dbReference type="SAM" id="MobiDB-lite"/>
    </source>
</evidence>
<evidence type="ECO:0000256" key="9">
    <source>
        <dbReference type="ARBA" id="ARBA00022723"/>
    </source>
</evidence>
<evidence type="ECO:0000256" key="11">
    <source>
        <dbReference type="ARBA" id="ARBA00022777"/>
    </source>
</evidence>
<dbReference type="SMART" id="SM00220">
    <property type="entry name" value="S_TKc"/>
    <property type="match status" value="1"/>
</dbReference>
<dbReference type="GO" id="GO:0006950">
    <property type="term" value="P:response to stress"/>
    <property type="evidence" value="ECO:0007669"/>
    <property type="project" value="UniProtKB-ARBA"/>
</dbReference>
<comment type="subcellular location">
    <subcellularLocation>
        <location evidence="3">Cytoplasm</location>
    </subcellularLocation>
    <subcellularLocation>
        <location evidence="2">Nucleus</location>
    </subcellularLocation>
</comment>
<keyword evidence="12" id="KW-0067">ATP-binding</keyword>
<evidence type="ECO:0000256" key="5">
    <source>
        <dbReference type="ARBA" id="ARBA00022527"/>
    </source>
</evidence>
<dbReference type="EMBL" id="JAUNZN010000047">
    <property type="protein sequence ID" value="KAK4805920.1"/>
    <property type="molecule type" value="Genomic_DNA"/>
</dbReference>
<evidence type="ECO:0000256" key="28">
    <source>
        <dbReference type="SAM" id="Coils"/>
    </source>
</evidence>
<evidence type="ECO:0000259" key="30">
    <source>
        <dbReference type="PROSITE" id="PS50011"/>
    </source>
</evidence>
<evidence type="ECO:0000256" key="4">
    <source>
        <dbReference type="ARBA" id="ARBA00022490"/>
    </source>
</evidence>
<feature type="region of interest" description="Disordered" evidence="29">
    <location>
        <begin position="1"/>
        <end position="39"/>
    </location>
</feature>
<dbReference type="GO" id="GO:0004708">
    <property type="term" value="F:MAP kinase kinase activity"/>
    <property type="evidence" value="ECO:0007669"/>
    <property type="project" value="UniProtKB-EC"/>
</dbReference>
<dbReference type="PANTHER" id="PTHR47238:SF2">
    <property type="entry name" value="DUAL SPECIFICITY MITOGEN-ACTIVATED PROTEIN KINASE KINASE HEMIPTEROUS"/>
    <property type="match status" value="1"/>
</dbReference>
<accession>A0AAN7MGN5</accession>
<comment type="catalytic activity">
    <reaction evidence="22">
        <text>L-threonyl-[protein] + ATP = O-phospho-L-threonyl-[protein] + ADP + H(+)</text>
        <dbReference type="Rhea" id="RHEA:46608"/>
        <dbReference type="Rhea" id="RHEA-COMP:11060"/>
        <dbReference type="Rhea" id="RHEA-COMP:11605"/>
        <dbReference type="ChEBI" id="CHEBI:15378"/>
        <dbReference type="ChEBI" id="CHEBI:30013"/>
        <dbReference type="ChEBI" id="CHEBI:30616"/>
        <dbReference type="ChEBI" id="CHEBI:61977"/>
        <dbReference type="ChEBI" id="CHEBI:456216"/>
        <dbReference type="EC" id="2.7.12.2"/>
    </reaction>
</comment>
<feature type="region of interest" description="Disordered" evidence="29">
    <location>
        <begin position="269"/>
        <end position="355"/>
    </location>
</feature>
<evidence type="ECO:0000256" key="7">
    <source>
        <dbReference type="ARBA" id="ARBA00022679"/>
    </source>
</evidence>
<evidence type="ECO:0000256" key="18">
    <source>
        <dbReference type="ARBA" id="ARBA00023242"/>
    </source>
</evidence>
<keyword evidence="13" id="KW-0460">Magnesium</keyword>
<dbReference type="InterPro" id="IPR008271">
    <property type="entry name" value="Ser/Thr_kinase_AS"/>
</dbReference>
<dbReference type="GO" id="GO:0004674">
    <property type="term" value="F:protein serine/threonine kinase activity"/>
    <property type="evidence" value="ECO:0007669"/>
    <property type="project" value="UniProtKB-KW"/>
</dbReference>
<evidence type="ECO:0000256" key="10">
    <source>
        <dbReference type="ARBA" id="ARBA00022741"/>
    </source>
</evidence>
<dbReference type="Pfam" id="PF00069">
    <property type="entry name" value="Pkinase"/>
    <property type="match status" value="1"/>
</dbReference>
<protein>
    <recommendedName>
        <fullName evidence="24">Dual specificity mitogen-activated protein kinase kinase 7</fullName>
        <ecNumber evidence="20">2.7.12.2</ecNumber>
    </recommendedName>
    <alternativeName>
        <fullName evidence="26">JNK-activating kinase 2</fullName>
    </alternativeName>
    <alternativeName>
        <fullName evidence="25">MAPK/ERK kinase 7</fullName>
    </alternativeName>
    <alternativeName>
        <fullName evidence="27">c-Jun N-terminal kinase kinase 2</fullName>
    </alternativeName>
</protein>
<evidence type="ECO:0000256" key="1">
    <source>
        <dbReference type="ARBA" id="ARBA00001946"/>
    </source>
</evidence>
<dbReference type="PANTHER" id="PTHR47238">
    <property type="entry name" value="MITOGEN-ACTIVATED PROTEIN KINASE KINASE 5"/>
    <property type="match status" value="1"/>
</dbReference>
<evidence type="ECO:0000256" key="12">
    <source>
        <dbReference type="ARBA" id="ARBA00022840"/>
    </source>
</evidence>
<keyword evidence="7" id="KW-0808">Transferase</keyword>
<feature type="domain" description="Protein kinase" evidence="30">
    <location>
        <begin position="519"/>
        <end position="828"/>
    </location>
</feature>
<keyword evidence="8" id="KW-0053">Apoptosis</keyword>
<dbReference type="GO" id="GO:0005737">
    <property type="term" value="C:cytoplasm"/>
    <property type="evidence" value="ECO:0007669"/>
    <property type="project" value="UniProtKB-SubCell"/>
</dbReference>
<feature type="region of interest" description="Disordered" evidence="29">
    <location>
        <begin position="589"/>
        <end position="631"/>
    </location>
</feature>
<comment type="catalytic activity">
    <reaction evidence="23">
        <text>L-tyrosyl-[protein] + ATP = O-phospho-L-tyrosyl-[protein] + ADP + H(+)</text>
        <dbReference type="Rhea" id="RHEA:10596"/>
        <dbReference type="Rhea" id="RHEA-COMP:10136"/>
        <dbReference type="Rhea" id="RHEA-COMP:20101"/>
        <dbReference type="ChEBI" id="CHEBI:15378"/>
        <dbReference type="ChEBI" id="CHEBI:30616"/>
        <dbReference type="ChEBI" id="CHEBI:46858"/>
        <dbReference type="ChEBI" id="CHEBI:61978"/>
        <dbReference type="ChEBI" id="CHEBI:456216"/>
        <dbReference type="EC" id="2.7.12.2"/>
    </reaction>
</comment>
<keyword evidence="9" id="KW-0479">Metal-binding</keyword>
<feature type="region of interest" description="Disordered" evidence="29">
    <location>
        <begin position="431"/>
        <end position="476"/>
    </location>
</feature>
<dbReference type="GO" id="GO:0043410">
    <property type="term" value="P:positive regulation of MAPK cascade"/>
    <property type="evidence" value="ECO:0007669"/>
    <property type="project" value="UniProtKB-ARBA"/>
</dbReference>
<name>A0AAN7MGN5_MYCAM</name>
<dbReference type="PROSITE" id="PS00108">
    <property type="entry name" value="PROTEIN_KINASE_ST"/>
    <property type="match status" value="1"/>
</dbReference>
<keyword evidence="6" id="KW-0597">Phosphoprotein</keyword>
<dbReference type="SUPFAM" id="SSF56112">
    <property type="entry name" value="Protein kinase-like (PK-like)"/>
    <property type="match status" value="1"/>
</dbReference>
<dbReference type="Gene3D" id="1.10.510.10">
    <property type="entry name" value="Transferase(Phosphotransferase) domain 1"/>
    <property type="match status" value="1"/>
</dbReference>
<dbReference type="GO" id="GO:0004713">
    <property type="term" value="F:protein tyrosine kinase activity"/>
    <property type="evidence" value="ECO:0007669"/>
    <property type="project" value="UniProtKB-KW"/>
</dbReference>
<dbReference type="FunFam" id="1.10.510.10:FF:000214">
    <property type="entry name" value="Dual specificity mitogen-activated protein kinase kinase 7"/>
    <property type="match status" value="1"/>
</dbReference>
<dbReference type="GO" id="GO:0006915">
    <property type="term" value="P:apoptotic process"/>
    <property type="evidence" value="ECO:0007669"/>
    <property type="project" value="UniProtKB-KW"/>
</dbReference>
<comment type="similarity">
    <text evidence="19">Belongs to the protein kinase superfamily. STE Ser/Thr protein kinase family. MAP kinase kinase subfamily.</text>
</comment>
<feature type="compositionally biased region" description="Basic and acidic residues" evidence="29">
    <location>
        <begin position="13"/>
        <end position="22"/>
    </location>
</feature>
<dbReference type="InterPro" id="IPR011009">
    <property type="entry name" value="Kinase-like_dom_sf"/>
</dbReference>
<keyword evidence="4" id="KW-0963">Cytoplasm</keyword>
<comment type="caution">
    <text evidence="31">The sequence shown here is derived from an EMBL/GenBank/DDBJ whole genome shotgun (WGS) entry which is preliminary data.</text>
</comment>
<evidence type="ECO:0000256" key="21">
    <source>
        <dbReference type="ARBA" id="ARBA00049014"/>
    </source>
</evidence>
<evidence type="ECO:0000256" key="26">
    <source>
        <dbReference type="ARBA" id="ARBA00081151"/>
    </source>
</evidence>
<comment type="cofactor">
    <cofactor evidence="1">
        <name>Mg(2+)</name>
        <dbReference type="ChEBI" id="CHEBI:18420"/>
    </cofactor>
</comment>
<dbReference type="EC" id="2.7.12.2" evidence="20"/>
<sequence>MRRPLPEATAGKGGRDGGRRGSENLQRCPSRRADGGPAGPDRACAVRCLCILAARRRRWLRGKMAASSLEQKLSRLEAKLKQENREARRRIDLNLDISPARARPIIVITLSPAPAPSQRAALQLPLVSDGGGRAVLPEGTQHPPPPSRPRNMLGLPQPPFLVPRSVESIEIDQKLQEIMKQTGYLTVGGQRYQAEINDLENLGEIGSGTCGQVWKMRFRKTGHVIAVKQMRRSGNREENKRILMDLDVVLKSHDCPYIVQCFGTFITNVSPPPPPQKKKPHLDTATGHPRGLDMTTGPPQLLDTAVGSPPKGLDMAGGPPKGLDTAVGPPDSGYGHRPPPPQRSGYGWGPPQRSGYGRGPPPKVWIWLGAPPKVWIRPWAPPPKGLDMAGGPPKGLDTAGGPPPPKVWIWLGAPPKVWIRPWAPPKGLDMAGGPPKGLDTAVGPPDSGYGHRPPPPKGLDMAGGSPPPKGLDMAVGSPPKGLDMATGPPPKFGYSHRTPPRVWIRPRGPPKGLDTSMGPPRGSGYGCGAPPKVWIWPRAPPKDLDMAVGPPRFWIRPWAPPPPKDLGMAVGPPPGPGCCHGAPHAWMRPSPPPSPVPPRPSALSPWPRREVSPASPGSLPGVPRIPPRHRPPLLPPQTDVFIAMELMGTCAEKLKKRIQGPIPERILGKMTVAIVKALFYLKEKHGVIHRDVKPSNILLDERGQVKLCDFGISGRLVDSKAKTRSAGCAAYMAPERIDPPDPTKPDYDIRADVWSLGISLVELATGQFPYQNCKTDFEVLTKVLQEDPPLLPPAMGFSGDFQAFVRDCLTKDHRKRPKYNKLLEHNFIKRYETLEVDVASWFKDVMAKTESPRTGGGLSQHHLPFFTR</sequence>
<evidence type="ECO:0000256" key="19">
    <source>
        <dbReference type="ARBA" id="ARBA00038035"/>
    </source>
</evidence>
<dbReference type="FunFam" id="3.30.200.20:FF:000040">
    <property type="entry name" value="Dual specificity mitogen-activated protein kinase kinase"/>
    <property type="match status" value="1"/>
</dbReference>
<dbReference type="PROSITE" id="PS50011">
    <property type="entry name" value="PROTEIN_KINASE_DOM"/>
    <property type="match status" value="1"/>
</dbReference>
<reference evidence="31 32" key="1">
    <citation type="journal article" date="2023" name="J. Hered.">
        <title>Chromosome-level genome of the wood stork (Mycteria americana) provides insight into avian chromosome evolution.</title>
        <authorList>
            <person name="Flamio R. Jr."/>
            <person name="Ramstad K.M."/>
        </authorList>
    </citation>
    <scope>NUCLEOTIDE SEQUENCE [LARGE SCALE GENOMIC DNA]</scope>
    <source>
        <strain evidence="31">JAX WOST 10</strain>
    </source>
</reference>
<dbReference type="GO" id="GO:0005524">
    <property type="term" value="F:ATP binding"/>
    <property type="evidence" value="ECO:0007669"/>
    <property type="project" value="UniProtKB-KW"/>
</dbReference>
<feature type="coiled-coil region" evidence="28">
    <location>
        <begin position="66"/>
        <end position="93"/>
    </location>
</feature>
<keyword evidence="14" id="KW-0007">Acetylation</keyword>
<evidence type="ECO:0000256" key="15">
    <source>
        <dbReference type="ARBA" id="ARBA00023016"/>
    </source>
</evidence>
<keyword evidence="11" id="KW-0418">Kinase</keyword>
<keyword evidence="5" id="KW-0723">Serine/threonine-protein kinase</keyword>
<dbReference type="GO" id="GO:0000287">
    <property type="term" value="F:magnesium ion binding"/>
    <property type="evidence" value="ECO:0007669"/>
    <property type="project" value="UniProtKB-ARBA"/>
</dbReference>
<evidence type="ECO:0000256" key="6">
    <source>
        <dbReference type="ARBA" id="ARBA00022553"/>
    </source>
</evidence>
<dbReference type="AlphaFoldDB" id="A0AAN7MGN5"/>
<evidence type="ECO:0000256" key="8">
    <source>
        <dbReference type="ARBA" id="ARBA00022703"/>
    </source>
</evidence>
<keyword evidence="15" id="KW-0346">Stress response</keyword>
<dbReference type="InterPro" id="IPR000719">
    <property type="entry name" value="Prot_kinase_dom"/>
</dbReference>
<evidence type="ECO:0000256" key="22">
    <source>
        <dbReference type="ARBA" id="ARBA00049299"/>
    </source>
</evidence>